<accession>A0A926EQ58</accession>
<dbReference type="Proteomes" id="UP000601171">
    <property type="component" value="Unassembled WGS sequence"/>
</dbReference>
<dbReference type="AlphaFoldDB" id="A0A926EQ58"/>
<dbReference type="EMBL" id="JACRTG010000003">
    <property type="protein sequence ID" value="MBC8586751.1"/>
    <property type="molecule type" value="Genomic_DNA"/>
</dbReference>
<proteinExistence type="predicted"/>
<reference evidence="1" key="1">
    <citation type="submission" date="2020-08" db="EMBL/GenBank/DDBJ databases">
        <title>Genome public.</title>
        <authorList>
            <person name="Liu C."/>
            <person name="Sun Q."/>
        </authorList>
    </citation>
    <scope>NUCLEOTIDE SEQUENCE</scope>
    <source>
        <strain evidence="1">BX21</strain>
    </source>
</reference>
<evidence type="ECO:0000313" key="1">
    <source>
        <dbReference type="EMBL" id="MBC8586751.1"/>
    </source>
</evidence>
<gene>
    <name evidence="1" type="ORF">H8707_00640</name>
</gene>
<evidence type="ECO:0000313" key="2">
    <source>
        <dbReference type="Proteomes" id="UP000601171"/>
    </source>
</evidence>
<sequence>MSTAKESKQELYLTPEEEEVFWNIIQNDDKISSDEVKGLLIGEFNL</sequence>
<dbReference type="RefSeq" id="WP_262428215.1">
    <property type="nucleotide sequence ID" value="NZ_JACRTG010000003.1"/>
</dbReference>
<name>A0A926EQ58_9FIRM</name>
<keyword evidence="2" id="KW-1185">Reference proteome</keyword>
<comment type="caution">
    <text evidence="1">The sequence shown here is derived from an EMBL/GenBank/DDBJ whole genome shotgun (WGS) entry which is preliminary data.</text>
</comment>
<organism evidence="1 2">
    <name type="scientific">Paratissierella segnis</name>
    <dbReference type="NCBI Taxonomy" id="2763679"/>
    <lineage>
        <taxon>Bacteria</taxon>
        <taxon>Bacillati</taxon>
        <taxon>Bacillota</taxon>
        <taxon>Tissierellia</taxon>
        <taxon>Tissierellales</taxon>
        <taxon>Tissierellaceae</taxon>
        <taxon>Paratissierella</taxon>
    </lineage>
</organism>
<protein>
    <submittedName>
        <fullName evidence="1">Uncharacterized protein</fullName>
    </submittedName>
</protein>